<dbReference type="SUPFAM" id="SSF75005">
    <property type="entry name" value="Arabinanase/levansucrase/invertase"/>
    <property type="match status" value="1"/>
</dbReference>
<reference evidence="10" key="1">
    <citation type="journal article" date="2019" name="Int. J. Syst. Evol. Microbiol.">
        <title>The Global Catalogue of Microorganisms (GCM) 10K type strain sequencing project: providing services to taxonomists for standard genome sequencing and annotation.</title>
        <authorList>
            <consortium name="The Broad Institute Genomics Platform"/>
            <consortium name="The Broad Institute Genome Sequencing Center for Infectious Disease"/>
            <person name="Wu L."/>
            <person name="Ma J."/>
        </authorList>
    </citation>
    <scope>NUCLEOTIDE SEQUENCE [LARGE SCALE GENOMIC DNA]</scope>
    <source>
        <strain evidence="10">JCM 14309</strain>
    </source>
</reference>
<protein>
    <recommendedName>
        <fullName evidence="11">Arabinan endo-1,5-alpha-L-arabinosidase</fullName>
    </recommendedName>
</protein>
<name>A0ABP6M2H0_9MICC</name>
<dbReference type="InterPro" id="IPR006710">
    <property type="entry name" value="Glyco_hydro_43"/>
</dbReference>
<keyword evidence="6" id="KW-0732">Signal</keyword>
<dbReference type="InterPro" id="IPR013320">
    <property type="entry name" value="ConA-like_dom_sf"/>
</dbReference>
<dbReference type="Pfam" id="PF04616">
    <property type="entry name" value="Glyco_hydro_43"/>
    <property type="match status" value="1"/>
</dbReference>
<dbReference type="InterPro" id="IPR046780">
    <property type="entry name" value="aBig_2"/>
</dbReference>
<dbReference type="PANTHER" id="PTHR43301">
    <property type="entry name" value="ARABINAN ENDO-1,5-ALPHA-L-ARABINOSIDASE"/>
    <property type="match status" value="1"/>
</dbReference>
<accession>A0ABP6M2H0</accession>
<dbReference type="Pfam" id="PF16369">
    <property type="entry name" value="GH43_C"/>
    <property type="match status" value="1"/>
</dbReference>
<dbReference type="Proteomes" id="UP001500236">
    <property type="component" value="Unassembled WGS sequence"/>
</dbReference>
<feature type="chain" id="PRO_5045984844" description="Arabinan endo-1,5-alpha-L-arabinosidase" evidence="6">
    <location>
        <begin position="30"/>
        <end position="801"/>
    </location>
</feature>
<evidence type="ECO:0000256" key="5">
    <source>
        <dbReference type="SAM" id="MobiDB-lite"/>
    </source>
</evidence>
<dbReference type="SUPFAM" id="SSF49899">
    <property type="entry name" value="Concanavalin A-like lectins/glucanases"/>
    <property type="match status" value="1"/>
</dbReference>
<feature type="region of interest" description="Disordered" evidence="5">
    <location>
        <begin position="26"/>
        <end position="48"/>
    </location>
</feature>
<feature type="domain" description="Atrophied bacterial Ig" evidence="8">
    <location>
        <begin position="519"/>
        <end position="587"/>
    </location>
</feature>
<evidence type="ECO:0000313" key="10">
    <source>
        <dbReference type="Proteomes" id="UP001500236"/>
    </source>
</evidence>
<evidence type="ECO:0000259" key="7">
    <source>
        <dbReference type="Pfam" id="PF16369"/>
    </source>
</evidence>
<dbReference type="InterPro" id="IPR050727">
    <property type="entry name" value="GH43_arabinanases"/>
</dbReference>
<organism evidence="9 10">
    <name type="scientific">Nesterenkonia aethiopica</name>
    <dbReference type="NCBI Taxonomy" id="269144"/>
    <lineage>
        <taxon>Bacteria</taxon>
        <taxon>Bacillati</taxon>
        <taxon>Actinomycetota</taxon>
        <taxon>Actinomycetes</taxon>
        <taxon>Micrococcales</taxon>
        <taxon>Micrococcaceae</taxon>
        <taxon>Nesterenkonia</taxon>
    </lineage>
</organism>
<evidence type="ECO:0008006" key="11">
    <source>
        <dbReference type="Google" id="ProtNLM"/>
    </source>
</evidence>
<comment type="similarity">
    <text evidence="2">Belongs to the glycosyl hydrolase 43 family.</text>
</comment>
<dbReference type="EMBL" id="BAAAVT010000012">
    <property type="protein sequence ID" value="GAA3067331.1"/>
    <property type="molecule type" value="Genomic_DNA"/>
</dbReference>
<dbReference type="InterPro" id="IPR032291">
    <property type="entry name" value="Abn2_C"/>
</dbReference>
<comment type="pathway">
    <text evidence="1">Glycan metabolism; L-arabinan degradation.</text>
</comment>
<dbReference type="Gene3D" id="2.40.128.10">
    <property type="match status" value="1"/>
</dbReference>
<dbReference type="Pfam" id="PF13385">
    <property type="entry name" value="Laminin_G_3"/>
    <property type="match status" value="1"/>
</dbReference>
<sequence>MTIRSIPRATAATMLAAALTLTLTPTASSAPHAPPGPPGPDLPEPPTFTEVEVHDPALVTTGGEHWVFGSHLAAASTTDFVDWEQQANHVTPENPLFDDVTEELADALAWAETDTLWAPDVIELPDGRFAMYYNACRGDSPRSAMGVAIAEQVEGPYVDQGIILRSGHREDEGPSEDGTPYDATVHPNVVDPAVFYDEDGELWMVYGSYSGGIFVLELDESTGLPEPDQGYGTHLMGGHHSRIEAPDMMYDPDSGHYYLFTTFGGLDSFGGYNVRVARAESPAGPFYDAAGHDMREVSADPDLPIFDDESIEPYGTKLMGNFLFQRELGDPGEGDGVGYVSPGHTTHHLDPETGRMHLIFHSRFPGQGERHQVRAHEMHLTADGWPVVAPHRYAGAEAQKVHRPDVVGDYRLIDHGRAISDEITEAVDITLEQDGRISGEISGRWKLTGQHGAELTVDGQIFTGVFSHQWDAPAEDWALTFSVVSSEGVSLWGSQLQPMSDDDALAAVVADLPLHGVDEALSDLDLPEHGTRGTTISWSSSDEAVIGADGQVTRPGPGEEDAHVTVTAEVSLGERQESASFEIMVPARPEPGLVAHYAFDGDLSPASASASLADGVLTGERIDDLHEDGSAEFTDGVAGEALALDGTSGVRLPDGLIADTDYAVSFWVHPDSVSTYTTTFFGARSDTAWVSLVPDAGPDAGSNTALWSGSQAPYLGDTGTQLPVHEWTHIAVSVSEGEAQVYLDGDLVHSGDGFPEVFTTSDGVFALGVNWWDTPFDGAIDELKVFHGGLDAEEVAELAAR</sequence>
<dbReference type="InterPro" id="IPR023296">
    <property type="entry name" value="Glyco_hydro_beta-prop_sf"/>
</dbReference>
<gene>
    <name evidence="9" type="ORF">GCM10010529_20100</name>
</gene>
<comment type="caution">
    <text evidence="9">The sequence shown here is derived from an EMBL/GenBank/DDBJ whole genome shotgun (WGS) entry which is preliminary data.</text>
</comment>
<dbReference type="Gene3D" id="2.115.10.20">
    <property type="entry name" value="Glycosyl hydrolase domain, family 43"/>
    <property type="match status" value="1"/>
</dbReference>
<keyword evidence="10" id="KW-1185">Reference proteome</keyword>
<evidence type="ECO:0000256" key="6">
    <source>
        <dbReference type="SAM" id="SignalP"/>
    </source>
</evidence>
<dbReference type="PANTHER" id="PTHR43301:SF3">
    <property type="entry name" value="ARABINAN ENDO-1,5-ALPHA-L-ARABINOSIDASE A-RELATED"/>
    <property type="match status" value="1"/>
</dbReference>
<evidence type="ECO:0000256" key="2">
    <source>
        <dbReference type="ARBA" id="ARBA00009865"/>
    </source>
</evidence>
<feature type="compositionally biased region" description="Pro residues" evidence="5">
    <location>
        <begin position="32"/>
        <end position="46"/>
    </location>
</feature>
<evidence type="ECO:0000259" key="8">
    <source>
        <dbReference type="Pfam" id="PF20578"/>
    </source>
</evidence>
<dbReference type="RefSeq" id="WP_344681876.1">
    <property type="nucleotide sequence ID" value="NZ_BAAAVT010000012.1"/>
</dbReference>
<evidence type="ECO:0000256" key="3">
    <source>
        <dbReference type="ARBA" id="ARBA00022801"/>
    </source>
</evidence>
<evidence type="ECO:0000256" key="4">
    <source>
        <dbReference type="ARBA" id="ARBA00023295"/>
    </source>
</evidence>
<proteinExistence type="inferred from homology"/>
<dbReference type="Pfam" id="PF20578">
    <property type="entry name" value="aBig_2"/>
    <property type="match status" value="1"/>
</dbReference>
<keyword evidence="4" id="KW-0326">Glycosidase</keyword>
<feature type="signal peptide" evidence="6">
    <location>
        <begin position="1"/>
        <end position="29"/>
    </location>
</feature>
<evidence type="ECO:0000256" key="1">
    <source>
        <dbReference type="ARBA" id="ARBA00004834"/>
    </source>
</evidence>
<feature type="domain" description="Extracellular endo-alpha-(1-&gt;5)-L-arabinanase C-terminal" evidence="7">
    <location>
        <begin position="390"/>
        <end position="493"/>
    </location>
</feature>
<evidence type="ECO:0000313" key="9">
    <source>
        <dbReference type="EMBL" id="GAA3067331.1"/>
    </source>
</evidence>
<keyword evidence="3" id="KW-0378">Hydrolase</keyword>
<dbReference type="Gene3D" id="2.60.120.200">
    <property type="match status" value="1"/>
</dbReference>